<dbReference type="STRING" id="2282107.A0A286UAE9"/>
<dbReference type="InterPro" id="IPR046985">
    <property type="entry name" value="IP5"/>
</dbReference>
<feature type="compositionally biased region" description="Polar residues" evidence="1">
    <location>
        <begin position="24"/>
        <end position="42"/>
    </location>
</feature>
<evidence type="ECO:0000313" key="4">
    <source>
        <dbReference type="Proteomes" id="UP000217199"/>
    </source>
</evidence>
<feature type="region of interest" description="Disordered" evidence="1">
    <location>
        <begin position="254"/>
        <end position="296"/>
    </location>
</feature>
<dbReference type="SMART" id="SM00128">
    <property type="entry name" value="IPPc"/>
    <property type="match status" value="1"/>
</dbReference>
<dbReference type="InterPro" id="IPR036691">
    <property type="entry name" value="Endo/exonu/phosph_ase_sf"/>
</dbReference>
<dbReference type="OrthoDB" id="405996at2759"/>
<feature type="compositionally biased region" description="Polar residues" evidence="1">
    <location>
        <begin position="254"/>
        <end position="278"/>
    </location>
</feature>
<feature type="compositionally biased region" description="Basic and acidic residues" evidence="1">
    <location>
        <begin position="159"/>
        <end position="187"/>
    </location>
</feature>
<dbReference type="SUPFAM" id="SSF56219">
    <property type="entry name" value="DNase I-like"/>
    <property type="match status" value="1"/>
</dbReference>
<dbReference type="InterPro" id="IPR000300">
    <property type="entry name" value="IPPc"/>
</dbReference>
<sequence>MSQLAFKQAETVPPHRGNEKELTRTYTNGSSKQRTVQPNVFTRIQALFPSSSPSTPKASVSGLPLPEVQPSMPNPPPRPEPRFLKTRIISWNMHDSLPKGNLEELLGVVPPYVPCQSEDKLRIPCLSLNDEHPYHIIVVAGQECPTASGIPRGIGASFKHKEKDRNKETEKLSKKTKTKEGKEKDLLESEGSPPLADPSTPTSESIPTTHTHPQTSGSGWSWILEQWFSHGLGQRSNCAGTVSASALYELQISEGESSNGPDGEQLMSSKSNSQGDTSAKNEKSKDKKKDRSKKRRICSCKKEHIGPYELLAKHRLMGIYLAVFIYRDLKPLVRGLSKSEVSTGLIGGRVGNKGAVGISINLDGTTLLFVNAHLAAHEERSQNRLANIAKIKAELQVNDFLSQDDSRIMAEDLTDKFDHTFWFGDLNFRLDVTRKHADWLISRQDYSQALTFDQLRPHLQKSGALFGFNEADINFPPTFKYDVQKSIKRDKSQARRKHAYKRWIAHLSNPNLSEVQEIDNEINNRAGDEDRGASIEVDDSGSIISTTLTALSGQTRTTINGDSDDTDGLFVRSRTPRSYKDHYGNNTNAVIQKLFIAKAAQRAKDKWLSLIRPKGYNPTRKKQPRRASDFSVSSPQIKACPTMEMAKSSSTTQKYASAIELGQSQTHNSALSELTRSLSKKSAKSHLSSNNTMKNSEYSAQDTDGGVYDSSSKQRVPSWCDRILWKSTVEPEPEEEYDDSNQNERSWLGPRMLAFLHQALKPLSTRSRSSSLPSVTSAADPVNSTFISSHRSSRPSTARSDSSPSTPQSQITNAREPILMKVRSVANIGKLRSRQQRKSGNTSFLKFKTIEATPQVSDSTANFRQRRARTRSAVTTPMISAPITATPVSYTTAEETEMSSSQGEAVAVQSAPRGWRLFPFRTRDADPNSLTSDRISPPREPSSQMVHRHRRGDVVPLNYNSLDDQAMRRLEGRSDHRPVIGSYAIYI</sequence>
<feature type="compositionally biased region" description="Low complexity" evidence="1">
    <location>
        <begin position="764"/>
        <end position="777"/>
    </location>
</feature>
<reference evidence="3 4" key="1">
    <citation type="journal article" date="2017" name="Mol. Ecol.">
        <title>Comparative and population genomic landscape of Phellinus noxius: A hypervariable fungus causing root rot in trees.</title>
        <authorList>
            <person name="Chung C.L."/>
            <person name="Lee T.J."/>
            <person name="Akiba M."/>
            <person name="Lee H.H."/>
            <person name="Kuo T.H."/>
            <person name="Liu D."/>
            <person name="Ke H.M."/>
            <person name="Yokoi T."/>
            <person name="Roa M.B."/>
            <person name="Lu M.J."/>
            <person name="Chang Y.Y."/>
            <person name="Ann P.J."/>
            <person name="Tsai J.N."/>
            <person name="Chen C.Y."/>
            <person name="Tzean S.S."/>
            <person name="Ota Y."/>
            <person name="Hattori T."/>
            <person name="Sahashi N."/>
            <person name="Liou R.F."/>
            <person name="Kikuchi T."/>
            <person name="Tsai I.J."/>
        </authorList>
    </citation>
    <scope>NUCLEOTIDE SEQUENCE [LARGE SCALE GENOMIC DNA]</scope>
    <source>
        <strain evidence="3 4">FFPRI411160</strain>
    </source>
</reference>
<accession>A0A286UAE9</accession>
<dbReference type="Proteomes" id="UP000217199">
    <property type="component" value="Unassembled WGS sequence"/>
</dbReference>
<dbReference type="PANTHER" id="PTHR11200">
    <property type="entry name" value="INOSITOL 5-PHOSPHATASE"/>
    <property type="match status" value="1"/>
</dbReference>
<dbReference type="AlphaFoldDB" id="A0A286UAE9"/>
<dbReference type="GO" id="GO:0004439">
    <property type="term" value="F:phosphatidylinositol-4,5-bisphosphate 5-phosphatase activity"/>
    <property type="evidence" value="ECO:0007669"/>
    <property type="project" value="TreeGrafter"/>
</dbReference>
<proteinExistence type="predicted"/>
<gene>
    <name evidence="3" type="ORF">PNOK_0816000</name>
</gene>
<evidence type="ECO:0000256" key="1">
    <source>
        <dbReference type="SAM" id="MobiDB-lite"/>
    </source>
</evidence>
<dbReference type="InParanoid" id="A0A286UAE9"/>
<feature type="region of interest" description="Disordered" evidence="1">
    <location>
        <begin position="614"/>
        <end position="636"/>
    </location>
</feature>
<feature type="domain" description="Inositol polyphosphate-related phosphatase" evidence="2">
    <location>
        <begin position="237"/>
        <end position="530"/>
    </location>
</feature>
<evidence type="ECO:0000259" key="2">
    <source>
        <dbReference type="SMART" id="SM00128"/>
    </source>
</evidence>
<dbReference type="PANTHER" id="PTHR11200:SF275">
    <property type="entry name" value="LD06095P"/>
    <property type="match status" value="1"/>
</dbReference>
<feature type="compositionally biased region" description="Low complexity" evidence="1">
    <location>
        <begin position="198"/>
        <end position="213"/>
    </location>
</feature>
<feature type="compositionally biased region" description="Low complexity" evidence="1">
    <location>
        <begin position="49"/>
        <end position="61"/>
    </location>
</feature>
<feature type="compositionally biased region" description="Polar residues" evidence="1">
    <location>
        <begin position="690"/>
        <end position="702"/>
    </location>
</feature>
<organism evidence="3 4">
    <name type="scientific">Pyrrhoderma noxium</name>
    <dbReference type="NCBI Taxonomy" id="2282107"/>
    <lineage>
        <taxon>Eukaryota</taxon>
        <taxon>Fungi</taxon>
        <taxon>Dikarya</taxon>
        <taxon>Basidiomycota</taxon>
        <taxon>Agaricomycotina</taxon>
        <taxon>Agaricomycetes</taxon>
        <taxon>Hymenochaetales</taxon>
        <taxon>Hymenochaetaceae</taxon>
        <taxon>Pyrrhoderma</taxon>
    </lineage>
</organism>
<feature type="region of interest" description="Disordered" evidence="1">
    <location>
        <begin position="919"/>
        <end position="948"/>
    </location>
</feature>
<feature type="region of interest" description="Disordered" evidence="1">
    <location>
        <begin position="149"/>
        <end position="217"/>
    </location>
</feature>
<feature type="compositionally biased region" description="Basic and acidic residues" evidence="1">
    <location>
        <begin position="279"/>
        <end position="289"/>
    </location>
</feature>
<evidence type="ECO:0000313" key="3">
    <source>
        <dbReference type="EMBL" id="PAV16540.1"/>
    </source>
</evidence>
<feature type="compositionally biased region" description="Low complexity" evidence="1">
    <location>
        <begin position="794"/>
        <end position="807"/>
    </location>
</feature>
<dbReference type="Pfam" id="PF22669">
    <property type="entry name" value="Exo_endo_phos2"/>
    <property type="match status" value="2"/>
</dbReference>
<dbReference type="Gene3D" id="3.60.10.10">
    <property type="entry name" value="Endonuclease/exonuclease/phosphatase"/>
    <property type="match status" value="2"/>
</dbReference>
<dbReference type="GO" id="GO:0046856">
    <property type="term" value="P:phosphatidylinositol dephosphorylation"/>
    <property type="evidence" value="ECO:0007669"/>
    <property type="project" value="InterPro"/>
</dbReference>
<keyword evidence="4" id="KW-1185">Reference proteome</keyword>
<feature type="region of interest" description="Disordered" evidence="1">
    <location>
        <begin position="1"/>
        <end position="80"/>
    </location>
</feature>
<feature type="region of interest" description="Disordered" evidence="1">
    <location>
        <begin position="764"/>
        <end position="817"/>
    </location>
</feature>
<feature type="region of interest" description="Disordered" evidence="1">
    <location>
        <begin position="672"/>
        <end position="713"/>
    </location>
</feature>
<dbReference type="EMBL" id="NBII01000008">
    <property type="protein sequence ID" value="PAV16540.1"/>
    <property type="molecule type" value="Genomic_DNA"/>
</dbReference>
<comment type="caution">
    <text evidence="3">The sequence shown here is derived from an EMBL/GenBank/DDBJ whole genome shotgun (WGS) entry which is preliminary data.</text>
</comment>
<protein>
    <submittedName>
        <fullName evidence="3">DNase I</fullName>
    </submittedName>
</protein>
<name>A0A286UAE9_9AGAM</name>